<evidence type="ECO:0000256" key="1">
    <source>
        <dbReference type="SAM" id="MobiDB-lite"/>
    </source>
</evidence>
<organism evidence="3">
    <name type="scientific">Desulfomonile tiedjei</name>
    <dbReference type="NCBI Taxonomy" id="2358"/>
    <lineage>
        <taxon>Bacteria</taxon>
        <taxon>Pseudomonadati</taxon>
        <taxon>Thermodesulfobacteriota</taxon>
        <taxon>Desulfomonilia</taxon>
        <taxon>Desulfomonilales</taxon>
        <taxon>Desulfomonilaceae</taxon>
        <taxon>Desulfomonile</taxon>
    </lineage>
</organism>
<feature type="region of interest" description="Disordered" evidence="1">
    <location>
        <begin position="57"/>
        <end position="121"/>
    </location>
</feature>
<name>A0A7C4ATI2_9BACT</name>
<gene>
    <name evidence="3" type="ORF">ENV54_13525</name>
</gene>
<evidence type="ECO:0000313" key="3">
    <source>
        <dbReference type="EMBL" id="HGH62301.1"/>
    </source>
</evidence>
<accession>A0A7C4ATI2</accession>
<feature type="chain" id="PRO_5027768141" evidence="2">
    <location>
        <begin position="28"/>
        <end position="121"/>
    </location>
</feature>
<reference evidence="3" key="1">
    <citation type="journal article" date="2020" name="mSystems">
        <title>Genome- and Community-Level Interaction Insights into Carbon Utilization and Element Cycling Functions of Hydrothermarchaeota in Hydrothermal Sediment.</title>
        <authorList>
            <person name="Zhou Z."/>
            <person name="Liu Y."/>
            <person name="Xu W."/>
            <person name="Pan J."/>
            <person name="Luo Z.H."/>
            <person name="Li M."/>
        </authorList>
    </citation>
    <scope>NUCLEOTIDE SEQUENCE [LARGE SCALE GENOMIC DNA]</scope>
    <source>
        <strain evidence="3">SpSt-769</strain>
    </source>
</reference>
<feature type="signal peptide" evidence="2">
    <location>
        <begin position="1"/>
        <end position="27"/>
    </location>
</feature>
<sequence>MPRYLILVLFCGVLAAAFLGSASVAIANDGSDGSKNFKQPNLKPYENLASVLKASYKTNSSSKSGTVAKKPTTSSKSPAVKKNTASAKSSYHKTKTRKSSHSASNSKKKNHHKPKTTKKPA</sequence>
<proteinExistence type="predicted"/>
<dbReference type="EMBL" id="DTGT01000442">
    <property type="protein sequence ID" value="HGH62301.1"/>
    <property type="molecule type" value="Genomic_DNA"/>
</dbReference>
<comment type="caution">
    <text evidence="3">The sequence shown here is derived from an EMBL/GenBank/DDBJ whole genome shotgun (WGS) entry which is preliminary data.</text>
</comment>
<feature type="compositionally biased region" description="Basic residues" evidence="1">
    <location>
        <begin position="90"/>
        <end position="121"/>
    </location>
</feature>
<protein>
    <submittedName>
        <fullName evidence="3">Uncharacterized protein</fullName>
    </submittedName>
</protein>
<keyword evidence="2" id="KW-0732">Signal</keyword>
<feature type="compositionally biased region" description="Polar residues" evidence="1">
    <location>
        <begin position="57"/>
        <end position="89"/>
    </location>
</feature>
<evidence type="ECO:0000256" key="2">
    <source>
        <dbReference type="SAM" id="SignalP"/>
    </source>
</evidence>
<dbReference type="AlphaFoldDB" id="A0A7C4ATI2"/>